<gene>
    <name evidence="5" type="ORF">JRJ22_23275</name>
</gene>
<evidence type="ECO:0000256" key="3">
    <source>
        <dbReference type="ARBA" id="ARBA00022679"/>
    </source>
</evidence>
<evidence type="ECO:0000313" key="5">
    <source>
        <dbReference type="EMBL" id="QSF44114.1"/>
    </source>
</evidence>
<sequence length="275" mass="32385">MSQFSVLMSIYLKEIPEHFEKSLNSIIDQTLKPSQIVIVKDGPLTKELNTIIDEFKENNVNIVKVVNLKDNVGLGEALRVGLNQCDYELVARMDSDDICRTDRFEKQIMFMEKNLDISVMGSWIAEFEREPNDIISVRNVPLTHEEIIRTAKIRNPMNHMSVIFRKKDVINAGNYQSFLWNEDYYLWVRMLVNGYKFANISEVLLDVRTGQEMFKRRGGLKYFFVEIKLQRVFIFLGLIGKYVAVKNITKRLFIRLLPSEFRAYIYKRYLRNSNE</sequence>
<accession>A0ABX7LBI7</accession>
<dbReference type="InterPro" id="IPR050834">
    <property type="entry name" value="Glycosyltransf_2"/>
</dbReference>
<keyword evidence="6" id="KW-1185">Reference proteome</keyword>
<keyword evidence="2" id="KW-0328">Glycosyltransferase</keyword>
<evidence type="ECO:0000313" key="6">
    <source>
        <dbReference type="Proteomes" id="UP000663452"/>
    </source>
</evidence>
<dbReference type="InterPro" id="IPR029044">
    <property type="entry name" value="Nucleotide-diphossugar_trans"/>
</dbReference>
<dbReference type="RefSeq" id="WP_206101711.1">
    <property type="nucleotide sequence ID" value="NZ_CP070969.1"/>
</dbReference>
<evidence type="ECO:0000256" key="1">
    <source>
        <dbReference type="ARBA" id="ARBA00006739"/>
    </source>
</evidence>
<evidence type="ECO:0000256" key="2">
    <source>
        <dbReference type="ARBA" id="ARBA00022676"/>
    </source>
</evidence>
<name>A0ABX7LBI7_9BACL</name>
<dbReference type="SUPFAM" id="SSF53448">
    <property type="entry name" value="Nucleotide-diphospho-sugar transferases"/>
    <property type="match status" value="1"/>
</dbReference>
<protein>
    <submittedName>
        <fullName evidence="5">Glycosyltransferase</fullName>
    </submittedName>
</protein>
<dbReference type="InterPro" id="IPR001173">
    <property type="entry name" value="Glyco_trans_2-like"/>
</dbReference>
<dbReference type="Gene3D" id="3.90.550.10">
    <property type="entry name" value="Spore Coat Polysaccharide Biosynthesis Protein SpsA, Chain A"/>
    <property type="match status" value="1"/>
</dbReference>
<organism evidence="5 6">
    <name type="scientific">Paenibacillus tianjinensis</name>
    <dbReference type="NCBI Taxonomy" id="2810347"/>
    <lineage>
        <taxon>Bacteria</taxon>
        <taxon>Bacillati</taxon>
        <taxon>Bacillota</taxon>
        <taxon>Bacilli</taxon>
        <taxon>Bacillales</taxon>
        <taxon>Paenibacillaceae</taxon>
        <taxon>Paenibacillus</taxon>
    </lineage>
</organism>
<proteinExistence type="inferred from homology"/>
<comment type="similarity">
    <text evidence="1">Belongs to the glycosyltransferase 2 family.</text>
</comment>
<dbReference type="Pfam" id="PF00535">
    <property type="entry name" value="Glycos_transf_2"/>
    <property type="match status" value="1"/>
</dbReference>
<dbReference type="PANTHER" id="PTHR43685">
    <property type="entry name" value="GLYCOSYLTRANSFERASE"/>
    <property type="match status" value="1"/>
</dbReference>
<dbReference type="PANTHER" id="PTHR43685:SF5">
    <property type="entry name" value="GLYCOSYLTRANSFERASE EPSE-RELATED"/>
    <property type="match status" value="1"/>
</dbReference>
<feature type="domain" description="Glycosyltransferase 2-like" evidence="4">
    <location>
        <begin position="5"/>
        <end position="166"/>
    </location>
</feature>
<reference evidence="5 6" key="1">
    <citation type="submission" date="2021-02" db="EMBL/GenBank/DDBJ databases">
        <title>Paenibacillus tianjinensis sp. nov.</title>
        <authorList>
            <person name="Liu H."/>
        </authorList>
    </citation>
    <scope>NUCLEOTIDE SEQUENCE [LARGE SCALE GENOMIC DNA]</scope>
    <source>
        <strain evidence="5 6">TB2019</strain>
    </source>
</reference>
<keyword evidence="3" id="KW-0808">Transferase</keyword>
<evidence type="ECO:0000259" key="4">
    <source>
        <dbReference type="Pfam" id="PF00535"/>
    </source>
</evidence>
<dbReference type="Proteomes" id="UP000663452">
    <property type="component" value="Chromosome"/>
</dbReference>
<dbReference type="EMBL" id="CP070969">
    <property type="protein sequence ID" value="QSF44114.1"/>
    <property type="molecule type" value="Genomic_DNA"/>
</dbReference>